<dbReference type="EMBL" id="CP128400">
    <property type="protein sequence ID" value="WJW68596.1"/>
    <property type="molecule type" value="Genomic_DNA"/>
</dbReference>
<dbReference type="EMBL" id="JACATZ010000003">
    <property type="protein sequence ID" value="NWJ48666.1"/>
    <property type="molecule type" value="Genomic_DNA"/>
</dbReference>
<keyword evidence="5" id="KW-1185">Reference proteome</keyword>
<dbReference type="RefSeq" id="WP_341470501.1">
    <property type="nucleotide sequence ID" value="NZ_CP128400.1"/>
</dbReference>
<sequence>MRKSGITSLVFMVIGFILSLLWLNVKKTTNSIELNWFFLISGIVLGLLIAILLAISPKKPVLAGVIAIVLSLLGLLIFGLLLCGYLAALGLIRGQEVELYSLAILLLYFSSSIALFIGGIKSVRRRARVNRANVDKKY</sequence>
<name>A0A8T7M9G3_9CHLR</name>
<keyword evidence="1" id="KW-0472">Membrane</keyword>
<evidence type="ECO:0000313" key="3">
    <source>
        <dbReference type="EMBL" id="WJW68596.1"/>
    </source>
</evidence>
<gene>
    <name evidence="2" type="ORF">HXX08_22630</name>
    <name evidence="3" type="ORF">OZ401_004210</name>
</gene>
<organism evidence="2 4">
    <name type="scientific">Candidatus Chlorohelix allophototropha</name>
    <dbReference type="NCBI Taxonomy" id="3003348"/>
    <lineage>
        <taxon>Bacteria</taxon>
        <taxon>Bacillati</taxon>
        <taxon>Chloroflexota</taxon>
        <taxon>Chloroflexia</taxon>
        <taxon>Candidatus Chloroheliales</taxon>
        <taxon>Candidatus Chloroheliaceae</taxon>
        <taxon>Candidatus Chlorohelix</taxon>
    </lineage>
</organism>
<evidence type="ECO:0000313" key="4">
    <source>
        <dbReference type="Proteomes" id="UP000521676"/>
    </source>
</evidence>
<feature type="transmembrane region" description="Helical" evidence="1">
    <location>
        <begin position="7"/>
        <end position="24"/>
    </location>
</feature>
<evidence type="ECO:0000256" key="1">
    <source>
        <dbReference type="SAM" id="Phobius"/>
    </source>
</evidence>
<evidence type="ECO:0000313" key="2">
    <source>
        <dbReference type="EMBL" id="NWJ48666.1"/>
    </source>
</evidence>
<feature type="transmembrane region" description="Helical" evidence="1">
    <location>
        <begin position="62"/>
        <end position="87"/>
    </location>
</feature>
<keyword evidence="1" id="KW-0812">Transmembrane</keyword>
<dbReference type="AlphaFoldDB" id="A0A8T7M9G3"/>
<accession>A0A8T7M9G3</accession>
<reference evidence="3" key="2">
    <citation type="journal article" date="2024" name="Nature">
        <title>Anoxygenic phototroph of the Chloroflexota uses a type I reaction centre.</title>
        <authorList>
            <person name="Tsuji J.M."/>
            <person name="Shaw N.A."/>
            <person name="Nagashima S."/>
            <person name="Venkiteswaran J.J."/>
            <person name="Schiff S.L."/>
            <person name="Watanabe T."/>
            <person name="Fukui M."/>
            <person name="Hanada S."/>
            <person name="Tank M."/>
            <person name="Neufeld J.D."/>
        </authorList>
    </citation>
    <scope>NUCLEOTIDE SEQUENCE</scope>
    <source>
        <strain evidence="3">L227-S17</strain>
    </source>
</reference>
<dbReference type="Proteomes" id="UP000521676">
    <property type="component" value="Unassembled WGS sequence"/>
</dbReference>
<protein>
    <submittedName>
        <fullName evidence="2">Uncharacterized protein</fullName>
    </submittedName>
</protein>
<feature type="transmembrane region" description="Helical" evidence="1">
    <location>
        <begin position="36"/>
        <end position="55"/>
    </location>
</feature>
<feature type="transmembrane region" description="Helical" evidence="1">
    <location>
        <begin position="99"/>
        <end position="120"/>
    </location>
</feature>
<keyword evidence="1" id="KW-1133">Transmembrane helix</keyword>
<dbReference type="Proteomes" id="UP001431572">
    <property type="component" value="Chromosome 2"/>
</dbReference>
<reference evidence="2 4" key="1">
    <citation type="submission" date="2020-06" db="EMBL/GenBank/DDBJ databases">
        <title>Anoxygenic phototrophic Chloroflexota member uses a Type I reaction center.</title>
        <authorList>
            <person name="Tsuji J.M."/>
            <person name="Shaw N.A."/>
            <person name="Nagashima S."/>
            <person name="Venkiteswaran J."/>
            <person name="Schiff S.L."/>
            <person name="Hanada S."/>
            <person name="Tank M."/>
            <person name="Neufeld J.D."/>
        </authorList>
    </citation>
    <scope>NUCLEOTIDE SEQUENCE [LARGE SCALE GENOMIC DNA]</scope>
    <source>
        <strain evidence="2">L227-S17</strain>
    </source>
</reference>
<evidence type="ECO:0000313" key="5">
    <source>
        <dbReference type="Proteomes" id="UP001431572"/>
    </source>
</evidence>
<proteinExistence type="predicted"/>